<name>A0AB34IPW4_PRYPA</name>
<dbReference type="AlphaFoldDB" id="A0AB34IPW4"/>
<accession>A0AB34IPW4</accession>
<comment type="caution">
    <text evidence="2">The sequence shown here is derived from an EMBL/GenBank/DDBJ whole genome shotgun (WGS) entry which is preliminary data.</text>
</comment>
<gene>
    <name evidence="2" type="ORF">AB1Y20_011973</name>
</gene>
<organism evidence="2 3">
    <name type="scientific">Prymnesium parvum</name>
    <name type="common">Toxic golden alga</name>
    <dbReference type="NCBI Taxonomy" id="97485"/>
    <lineage>
        <taxon>Eukaryota</taxon>
        <taxon>Haptista</taxon>
        <taxon>Haptophyta</taxon>
        <taxon>Prymnesiophyceae</taxon>
        <taxon>Prymnesiales</taxon>
        <taxon>Prymnesiaceae</taxon>
        <taxon>Prymnesium</taxon>
    </lineage>
</organism>
<reference evidence="2 3" key="1">
    <citation type="journal article" date="2024" name="Science">
        <title>Giant polyketide synthase enzymes in the biosynthesis of giant marine polyether toxins.</title>
        <authorList>
            <person name="Fallon T.R."/>
            <person name="Shende V.V."/>
            <person name="Wierzbicki I.H."/>
            <person name="Pendleton A.L."/>
            <person name="Watervoot N.F."/>
            <person name="Auber R.P."/>
            <person name="Gonzalez D.J."/>
            <person name="Wisecaver J.H."/>
            <person name="Moore B.S."/>
        </authorList>
    </citation>
    <scope>NUCLEOTIDE SEQUENCE [LARGE SCALE GENOMIC DNA]</scope>
    <source>
        <strain evidence="2 3">12B1</strain>
    </source>
</reference>
<protein>
    <submittedName>
        <fullName evidence="2">Uncharacterized protein</fullName>
    </submittedName>
</protein>
<keyword evidence="1" id="KW-0175">Coiled coil</keyword>
<proteinExistence type="predicted"/>
<keyword evidence="3" id="KW-1185">Reference proteome</keyword>
<dbReference type="Proteomes" id="UP001515480">
    <property type="component" value="Unassembled WGS sequence"/>
</dbReference>
<dbReference type="EMBL" id="JBGBPQ010000021">
    <property type="protein sequence ID" value="KAL1503489.1"/>
    <property type="molecule type" value="Genomic_DNA"/>
</dbReference>
<evidence type="ECO:0000313" key="2">
    <source>
        <dbReference type="EMBL" id="KAL1503489.1"/>
    </source>
</evidence>
<feature type="coiled-coil region" evidence="1">
    <location>
        <begin position="114"/>
        <end position="141"/>
    </location>
</feature>
<evidence type="ECO:0000313" key="3">
    <source>
        <dbReference type="Proteomes" id="UP001515480"/>
    </source>
</evidence>
<evidence type="ECO:0000256" key="1">
    <source>
        <dbReference type="SAM" id="Coils"/>
    </source>
</evidence>
<sequence length="209" mass="23359">MSALEDALQEGDYTLACAMASTPDHWLRVENSMLKRLFLRPPSDARLCGVPLWCRCFCGPSAAFTEAIRRRDWSDALAHARNDDERRDAVTSVLRVREMCALEERGEIDAALELAILQSEVEQLLRRKAELQQAREAACARGQEWIDRSHLPGVVSFAQATGGLNSRDSLGRTFDRRLTSRESMPGQRRSWLGSVLSDEEGIAAAKAEK</sequence>